<reference evidence="3" key="1">
    <citation type="submission" date="2018-05" db="EMBL/GenBank/DDBJ databases">
        <authorList>
            <person name="Lanie J.A."/>
            <person name="Ng W.-L."/>
            <person name="Kazmierczak K.M."/>
            <person name="Andrzejewski T.M."/>
            <person name="Davidsen T.M."/>
            <person name="Wayne K.J."/>
            <person name="Tettelin H."/>
            <person name="Glass J.I."/>
            <person name="Rusch D."/>
            <person name="Podicherti R."/>
            <person name="Tsui H.-C.T."/>
            <person name="Winkler M.E."/>
        </authorList>
    </citation>
    <scope>NUCLEOTIDE SEQUENCE</scope>
</reference>
<feature type="domain" description="Luciferase-like" evidence="2">
    <location>
        <begin position="6"/>
        <end position="206"/>
    </location>
</feature>
<dbReference type="InterPro" id="IPR011251">
    <property type="entry name" value="Luciferase-like_dom"/>
</dbReference>
<evidence type="ECO:0000259" key="2">
    <source>
        <dbReference type="Pfam" id="PF00296"/>
    </source>
</evidence>
<proteinExistence type="predicted"/>
<dbReference type="InterPro" id="IPR050564">
    <property type="entry name" value="F420-G6PD/mer"/>
</dbReference>
<name>A0A383F505_9ZZZZ</name>
<dbReference type="Gene3D" id="3.20.20.30">
    <property type="entry name" value="Luciferase-like domain"/>
    <property type="match status" value="1"/>
</dbReference>
<feature type="non-terminal residue" evidence="3">
    <location>
        <position position="228"/>
    </location>
</feature>
<organism evidence="3">
    <name type="scientific">marine metagenome</name>
    <dbReference type="NCBI Taxonomy" id="408172"/>
    <lineage>
        <taxon>unclassified sequences</taxon>
        <taxon>metagenomes</taxon>
        <taxon>ecological metagenomes</taxon>
    </lineage>
</organism>
<dbReference type="AlphaFoldDB" id="A0A383F505"/>
<accession>A0A383F505</accession>
<dbReference type="GO" id="GO:0016705">
    <property type="term" value="F:oxidoreductase activity, acting on paired donors, with incorporation or reduction of molecular oxygen"/>
    <property type="evidence" value="ECO:0007669"/>
    <property type="project" value="InterPro"/>
</dbReference>
<dbReference type="EMBL" id="UINC01231232">
    <property type="protein sequence ID" value="SVE63680.1"/>
    <property type="molecule type" value="Genomic_DNA"/>
</dbReference>
<dbReference type="PANTHER" id="PTHR43244">
    <property type="match status" value="1"/>
</dbReference>
<gene>
    <name evidence="3" type="ORF">METZ01_LOCUS516534</name>
</gene>
<dbReference type="Pfam" id="PF00296">
    <property type="entry name" value="Bac_luciferase"/>
    <property type="match status" value="1"/>
</dbReference>
<keyword evidence="1" id="KW-0560">Oxidoreductase</keyword>
<dbReference type="InterPro" id="IPR036661">
    <property type="entry name" value="Luciferase-like_sf"/>
</dbReference>
<dbReference type="PANTHER" id="PTHR43244:SF1">
    <property type="entry name" value="5,10-METHYLENETETRAHYDROMETHANOPTERIN REDUCTASE"/>
    <property type="match status" value="1"/>
</dbReference>
<dbReference type="CDD" id="cd01097">
    <property type="entry name" value="Tetrahydromethanopterin_reductase"/>
    <property type="match status" value="1"/>
</dbReference>
<evidence type="ECO:0000256" key="1">
    <source>
        <dbReference type="ARBA" id="ARBA00023002"/>
    </source>
</evidence>
<protein>
    <recommendedName>
        <fullName evidence="2">Luciferase-like domain-containing protein</fullName>
    </recommendedName>
</protein>
<sequence length="228" mass="24509">PYESVLNAVRDAVHIARGLLSGQKVDYRGKVFSAEKVHLEFPLWRERVPIHIAAMGEKMLRLCGELGDGLLIGNMCPPSFTETAIKRMEEGAARVGRCRPSEITKYVPCSVGTDDLAVKKVACNAIGHTLGTFWKAYASSNAAIAAIRNDNGIDPEVFDCVLERLAAGETGAEALDDTFIRAYGVVGSVDDCIEQIETIGDSGITQLTLTILGEAPEDAIRMLGAATR</sequence>
<dbReference type="SUPFAM" id="SSF51679">
    <property type="entry name" value="Bacterial luciferase-like"/>
    <property type="match status" value="1"/>
</dbReference>
<feature type="non-terminal residue" evidence="3">
    <location>
        <position position="1"/>
    </location>
</feature>
<evidence type="ECO:0000313" key="3">
    <source>
        <dbReference type="EMBL" id="SVE63680.1"/>
    </source>
</evidence>